<dbReference type="SUPFAM" id="SSF49899">
    <property type="entry name" value="Concanavalin A-like lectins/glucanases"/>
    <property type="match status" value="1"/>
</dbReference>
<name>A0A813HTY9_POLGL</name>
<reference evidence="3" key="1">
    <citation type="submission" date="2021-02" db="EMBL/GenBank/DDBJ databases">
        <authorList>
            <person name="Dougan E. K."/>
            <person name="Rhodes N."/>
            <person name="Thang M."/>
            <person name="Chan C."/>
        </authorList>
    </citation>
    <scope>NUCLEOTIDE SEQUENCE</scope>
</reference>
<dbReference type="GO" id="GO:0000380">
    <property type="term" value="P:alternative mRNA splicing, via spliceosome"/>
    <property type="evidence" value="ECO:0007669"/>
    <property type="project" value="TreeGrafter"/>
</dbReference>
<dbReference type="InterPro" id="IPR013320">
    <property type="entry name" value="ConA-like_dom_sf"/>
</dbReference>
<accession>A0A813HTY9</accession>
<dbReference type="AlphaFoldDB" id="A0A813HTY9"/>
<proteinExistence type="predicted"/>
<dbReference type="Gene3D" id="2.60.120.920">
    <property type="match status" value="1"/>
</dbReference>
<organism evidence="3 4">
    <name type="scientific">Polarella glacialis</name>
    <name type="common">Dinoflagellate</name>
    <dbReference type="NCBI Taxonomy" id="89957"/>
    <lineage>
        <taxon>Eukaryota</taxon>
        <taxon>Sar</taxon>
        <taxon>Alveolata</taxon>
        <taxon>Dinophyceae</taxon>
        <taxon>Suessiales</taxon>
        <taxon>Suessiaceae</taxon>
        <taxon>Polarella</taxon>
    </lineage>
</organism>
<dbReference type="GO" id="GO:0005634">
    <property type="term" value="C:nucleus"/>
    <property type="evidence" value="ECO:0007669"/>
    <property type="project" value="TreeGrafter"/>
</dbReference>
<evidence type="ECO:0000256" key="1">
    <source>
        <dbReference type="SAM" id="MobiDB-lite"/>
    </source>
</evidence>
<comment type="caution">
    <text evidence="3">The sequence shown here is derived from an EMBL/GenBank/DDBJ whole genome shotgun (WGS) entry which is preliminary data.</text>
</comment>
<sequence length="265" mass="28628">MGEDDAKRQKTEGTEVKTEDAVMKEEPPKEPEAPKEQEQDAVVSKAKPLKPEVSFEPSDCTLNVVPTLAGKVLMPLTDGGLQYLIAGARANVGVKKGRYVYEVKIVEILNPSEGQNRGARGPMPRNLVRVGFSTQDSSLFLGDAEDSVCFDSEGMFTSEKKRTGVSQRFTKDQSIAVVLNLDAASPNANTVSLFKDGVRVSQPQKLPAGMVGKPLFPHVNFKNVTLQVNFGSTTVPLPFKCHSVQQVPAADGVASPEQPKGVKFE</sequence>
<keyword evidence="4" id="KW-1185">Reference proteome</keyword>
<dbReference type="PANTHER" id="PTHR12381">
    <property type="entry name" value="HETEROGENEOUS NUCLEAR RIBONUCLEOPROTEIN U FAMILY MEMBER"/>
    <property type="match status" value="1"/>
</dbReference>
<feature type="domain" description="B30.2/SPRY" evidence="2">
    <location>
        <begin position="22"/>
        <end position="235"/>
    </location>
</feature>
<protein>
    <recommendedName>
        <fullName evidence="2">B30.2/SPRY domain-containing protein</fullName>
    </recommendedName>
</protein>
<dbReference type="InterPro" id="IPR043136">
    <property type="entry name" value="B30.2/SPRY_sf"/>
</dbReference>
<dbReference type="EMBL" id="CAJNNV010032951">
    <property type="protein sequence ID" value="CAE8641616.1"/>
    <property type="molecule type" value="Genomic_DNA"/>
</dbReference>
<evidence type="ECO:0000313" key="4">
    <source>
        <dbReference type="Proteomes" id="UP000654075"/>
    </source>
</evidence>
<dbReference type="OrthoDB" id="437827at2759"/>
<dbReference type="InterPro" id="IPR001870">
    <property type="entry name" value="B30.2/SPRY"/>
</dbReference>
<gene>
    <name evidence="3" type="ORF">PGLA1383_LOCUS56232</name>
</gene>
<feature type="compositionally biased region" description="Basic and acidic residues" evidence="1">
    <location>
        <begin position="1"/>
        <end position="38"/>
    </location>
</feature>
<evidence type="ECO:0000259" key="2">
    <source>
        <dbReference type="PROSITE" id="PS50188"/>
    </source>
</evidence>
<evidence type="ECO:0000313" key="3">
    <source>
        <dbReference type="EMBL" id="CAE8641616.1"/>
    </source>
</evidence>
<dbReference type="PANTHER" id="PTHR12381:SF56">
    <property type="entry name" value="B30.2_SPRY DOMAIN-CONTAINING PROTEIN-RELATED"/>
    <property type="match status" value="1"/>
</dbReference>
<feature type="region of interest" description="Disordered" evidence="1">
    <location>
        <begin position="1"/>
        <end position="50"/>
    </location>
</feature>
<dbReference type="GO" id="GO:0003723">
    <property type="term" value="F:RNA binding"/>
    <property type="evidence" value="ECO:0007669"/>
    <property type="project" value="TreeGrafter"/>
</dbReference>
<dbReference type="PROSITE" id="PS50188">
    <property type="entry name" value="B302_SPRY"/>
    <property type="match status" value="1"/>
</dbReference>
<dbReference type="Proteomes" id="UP000654075">
    <property type="component" value="Unassembled WGS sequence"/>
</dbReference>
<feature type="non-terminal residue" evidence="3">
    <location>
        <position position="265"/>
    </location>
</feature>